<comment type="caution">
    <text evidence="2">The sequence shown here is derived from an EMBL/GenBank/DDBJ whole genome shotgun (WGS) entry which is preliminary data.</text>
</comment>
<name>A0A831QMG5_9FLAO</name>
<gene>
    <name evidence="2" type="ORF">ENH87_08235</name>
</gene>
<proteinExistence type="predicted"/>
<organism evidence="2">
    <name type="scientific">Pricia antarctica</name>
    <dbReference type="NCBI Taxonomy" id="641691"/>
    <lineage>
        <taxon>Bacteria</taxon>
        <taxon>Pseudomonadati</taxon>
        <taxon>Bacteroidota</taxon>
        <taxon>Flavobacteriia</taxon>
        <taxon>Flavobacteriales</taxon>
        <taxon>Flavobacteriaceae</taxon>
        <taxon>Pricia</taxon>
    </lineage>
</organism>
<dbReference type="Proteomes" id="UP000886191">
    <property type="component" value="Unassembled WGS sequence"/>
</dbReference>
<feature type="signal peptide" evidence="1">
    <location>
        <begin position="1"/>
        <end position="28"/>
    </location>
</feature>
<reference evidence="2" key="1">
    <citation type="journal article" date="2020" name="mSystems">
        <title>Genome- and Community-Level Interaction Insights into Carbon Utilization and Element Cycling Functions of Hydrothermarchaeota in Hydrothermal Sediment.</title>
        <authorList>
            <person name="Zhou Z."/>
            <person name="Liu Y."/>
            <person name="Xu W."/>
            <person name="Pan J."/>
            <person name="Luo Z.H."/>
            <person name="Li M."/>
        </authorList>
    </citation>
    <scope>NUCLEOTIDE SEQUENCE [LARGE SCALE GENOMIC DNA]</scope>
    <source>
        <strain evidence="2">HyVt-345</strain>
    </source>
</reference>
<protein>
    <submittedName>
        <fullName evidence="2">Type IX secretion system membrane protein PorP/SprF</fullName>
    </submittedName>
</protein>
<keyword evidence="1" id="KW-0732">Signal</keyword>
<dbReference type="AlphaFoldDB" id="A0A831QMG5"/>
<dbReference type="Pfam" id="PF11751">
    <property type="entry name" value="PorP_SprF"/>
    <property type="match status" value="1"/>
</dbReference>
<dbReference type="EMBL" id="DRGL01000027">
    <property type="protein sequence ID" value="HEA20893.1"/>
    <property type="molecule type" value="Genomic_DNA"/>
</dbReference>
<feature type="chain" id="PRO_5032811256" evidence="1">
    <location>
        <begin position="29"/>
        <end position="662"/>
    </location>
</feature>
<evidence type="ECO:0000313" key="2">
    <source>
        <dbReference type="EMBL" id="HEA20893.1"/>
    </source>
</evidence>
<accession>A0A831QMG5</accession>
<evidence type="ECO:0000256" key="1">
    <source>
        <dbReference type="SAM" id="SignalP"/>
    </source>
</evidence>
<dbReference type="NCBIfam" id="TIGR03519">
    <property type="entry name" value="T9SS_PorP_fam"/>
    <property type="match status" value="1"/>
</dbReference>
<dbReference type="InterPro" id="IPR019861">
    <property type="entry name" value="PorP/SprF_Bacteroidetes"/>
</dbReference>
<sequence length="662" mass="74101">MITSNTIKIQIGMLLLFCAVLGSQSSLAQEQAQAPTLGTKSTYHNQLFFNRFLINPTFSLVRENKSYITLLHRNQYATFEDNDQNYFLGFSNRINESTALGASVYSQWSGVVQEFGFNANYAKAIRLSDKNKLTFGTNLTYFTEGIDRNRIITADADNSIEESKKESQIAIQPGVTLSLGQFDFGVYATDLFKYNQTTNEFTTNLGAKTVKASVQYTYEFMQNRGLMANARLMPMVQVGQNLDGSMNYVGSMLLDLPDYGWFQTNFDMEYGLSAGLGFNLSKKMSLGYLLERDIVNQEADLGWNHEVTLAYTLDREHNAKGLFAEGSEDAKVDRIVRNYEEQILALKEEVARNKAAINKRDALAQNEVKKDTNTKEFNTIDALPQGIDRDMMDAMASLNDADAKDLAYENRLILDELILRQDSIAAARAADFDKRLQSMVAVLKDSLQRSMQMPIHNAAAYSSAVAANNARFDAINNKNISEVNKSNPIVKSNPVEIISTVDMANDLANTTKSEDITTDQAYTRTLKFEPVSKVLGEIITKPAVTLSADTGNMKDGVKLPIKTMKKSDLVGVASGYYVIANVFKSRKYLDAFMGDLKKKGLDAGYFYNKENGLHYVYLADYNYKSDAKTAYVSNMNGKYNADKWIMQVDNTSSIVDNLYEDE</sequence>